<dbReference type="Proteomes" id="UP001338137">
    <property type="component" value="Unassembled WGS sequence"/>
</dbReference>
<dbReference type="InterPro" id="IPR035906">
    <property type="entry name" value="MetI-like_sf"/>
</dbReference>
<dbReference type="CDD" id="cd06261">
    <property type="entry name" value="TM_PBP2"/>
    <property type="match status" value="2"/>
</dbReference>
<feature type="transmembrane region" description="Helical" evidence="6">
    <location>
        <begin position="536"/>
        <end position="557"/>
    </location>
</feature>
<keyword evidence="9" id="KW-1185">Reference proteome</keyword>
<dbReference type="NCBIfam" id="TIGR03262">
    <property type="entry name" value="PhnU2"/>
    <property type="match status" value="1"/>
</dbReference>
<evidence type="ECO:0000256" key="3">
    <source>
        <dbReference type="ARBA" id="ARBA00022692"/>
    </source>
</evidence>
<comment type="similarity">
    <text evidence="6">Belongs to the binding-protein-dependent transport system permease family.</text>
</comment>
<dbReference type="RefSeq" id="WP_326071923.1">
    <property type="nucleotide sequence ID" value="NZ_JARLKY010000023.1"/>
</dbReference>
<reference evidence="8 9" key="1">
    <citation type="submission" date="2023-03" db="EMBL/GenBank/DDBJ databases">
        <title>Bacillus Genome Sequencing.</title>
        <authorList>
            <person name="Dunlap C."/>
        </authorList>
    </citation>
    <scope>NUCLEOTIDE SEQUENCE [LARGE SCALE GENOMIC DNA]</scope>
    <source>
        <strain evidence="8 9">BD-533</strain>
    </source>
</reference>
<dbReference type="PROSITE" id="PS50928">
    <property type="entry name" value="ABC_TM1"/>
    <property type="match status" value="2"/>
</dbReference>
<dbReference type="InterPro" id="IPR000515">
    <property type="entry name" value="MetI-like"/>
</dbReference>
<keyword evidence="2 6" id="KW-0813">Transport</keyword>
<dbReference type="PANTHER" id="PTHR43496:SF1">
    <property type="entry name" value="POLYGALACTURONAN_RHAMNOGALACTURONAN TRANSPORT SYSTEM PERMEASE PROTEIN YTEP"/>
    <property type="match status" value="1"/>
</dbReference>
<comment type="caution">
    <text evidence="8">The sequence shown here is derived from an EMBL/GenBank/DDBJ whole genome shotgun (WGS) entry which is preliminary data.</text>
</comment>
<evidence type="ECO:0000313" key="8">
    <source>
        <dbReference type="EMBL" id="MEC0227615.1"/>
    </source>
</evidence>
<sequence length="575" mass="63929">MMEKQTSGWTPPVRRNWGELINLQNFLIAVLVITLTTTTLVPLCLLFSKAFFDKNAEFIGIYNFIKYFTTPSLAQSLWNTIWVSLLSTVIAVTLAFLYAYGISRTTIRGKAYLHYVAMLPLFEPTMMHGIALTYLFGNQGIVTKGFFGLLPGGISIPIYGPVGIVISEVIYLFPQAFLIFITALSITDQRLYEAAETLGASKTKMFLTVTLPSVKYGLISAIFVCFTACFTDFGAPQAIGGKFNVLATDIYKQVIGQQNMSMGATVGILLTIPAIIAFVVDRMVERKQRSMLSSKSTPYRINASKTRDTFYQLFGWIISIAILIPLVTIVCASLIKVWPYNLSFSFKHYDFSHVAGSGLDPFWTSLRVAFLTAIVGTFITFLFAYLIEKSRHLNGLRQIGYFLSVLPLALPGMVIGLAYIFFFNNPSNPLNWIYGTMIILVLANITHFYGVPFITATTALKKLDKEFELVAESMRVPFYKTLLKVTVPMCLPAIIEIAMYFFVNSMVTVSAVVFLRSADLNLAAVALVSMEDAGDVAAAAAMAVLIVITNIIVRLLYTLLSKNVRKKTEAWQVRK</sequence>
<feature type="transmembrane region" description="Helical" evidence="6">
    <location>
        <begin position="259"/>
        <end position="280"/>
    </location>
</feature>
<evidence type="ECO:0000313" key="9">
    <source>
        <dbReference type="Proteomes" id="UP001338137"/>
    </source>
</evidence>
<keyword evidence="5 6" id="KW-0472">Membrane</keyword>
<name>A0ABU6G0D8_9BACL</name>
<feature type="domain" description="ABC transmembrane type-1" evidence="7">
    <location>
        <begin position="362"/>
        <end position="557"/>
    </location>
</feature>
<feature type="transmembrane region" description="Helical" evidence="6">
    <location>
        <begin position="368"/>
        <end position="387"/>
    </location>
</feature>
<evidence type="ECO:0000256" key="1">
    <source>
        <dbReference type="ARBA" id="ARBA00004141"/>
    </source>
</evidence>
<dbReference type="PANTHER" id="PTHR43496">
    <property type="entry name" value="PROTEIN LPLB"/>
    <property type="match status" value="1"/>
</dbReference>
<feature type="transmembrane region" description="Helical" evidence="6">
    <location>
        <begin position="434"/>
        <end position="460"/>
    </location>
</feature>
<keyword evidence="3 6" id="KW-0812">Transmembrane</keyword>
<feature type="transmembrane region" description="Helical" evidence="6">
    <location>
        <begin position="216"/>
        <end position="239"/>
    </location>
</feature>
<protein>
    <submittedName>
        <fullName evidence="8">2-aminoethylphosphonate ABC transporter permease subunit</fullName>
    </submittedName>
</protein>
<evidence type="ECO:0000256" key="5">
    <source>
        <dbReference type="ARBA" id="ARBA00023136"/>
    </source>
</evidence>
<feature type="transmembrane region" description="Helical" evidence="6">
    <location>
        <begin position="313"/>
        <end position="335"/>
    </location>
</feature>
<gene>
    <name evidence="8" type="ORF">P4I72_10810</name>
</gene>
<dbReference type="InterPro" id="IPR017664">
    <property type="entry name" value="AminoethylPonate_ABC_perm-1"/>
</dbReference>
<evidence type="ECO:0000256" key="6">
    <source>
        <dbReference type="RuleBase" id="RU363032"/>
    </source>
</evidence>
<feature type="transmembrane region" description="Helical" evidence="6">
    <location>
        <begin position="112"/>
        <end position="136"/>
    </location>
</feature>
<feature type="transmembrane region" description="Helical" evidence="6">
    <location>
        <begin position="156"/>
        <end position="181"/>
    </location>
</feature>
<organism evidence="8 9">
    <name type="scientific">Paenibacillus alba</name>
    <dbReference type="NCBI Taxonomy" id="1197127"/>
    <lineage>
        <taxon>Bacteria</taxon>
        <taxon>Bacillati</taxon>
        <taxon>Bacillota</taxon>
        <taxon>Bacilli</taxon>
        <taxon>Bacillales</taxon>
        <taxon>Paenibacillaceae</taxon>
        <taxon>Paenibacillus</taxon>
    </lineage>
</organism>
<dbReference type="SUPFAM" id="SSF161098">
    <property type="entry name" value="MetI-like"/>
    <property type="match status" value="2"/>
</dbReference>
<accession>A0ABU6G0D8</accession>
<feature type="transmembrane region" description="Helical" evidence="6">
    <location>
        <begin position="81"/>
        <end position="100"/>
    </location>
</feature>
<evidence type="ECO:0000259" key="7">
    <source>
        <dbReference type="PROSITE" id="PS50928"/>
    </source>
</evidence>
<comment type="subcellular location">
    <subcellularLocation>
        <location evidence="6">Cell membrane</location>
        <topology evidence="6">Multi-pass membrane protein</topology>
    </subcellularLocation>
    <subcellularLocation>
        <location evidence="1">Membrane</location>
        <topology evidence="1">Multi-pass membrane protein</topology>
    </subcellularLocation>
</comment>
<dbReference type="EMBL" id="JARLKY010000023">
    <property type="protein sequence ID" value="MEC0227615.1"/>
    <property type="molecule type" value="Genomic_DNA"/>
</dbReference>
<keyword evidence="4 6" id="KW-1133">Transmembrane helix</keyword>
<evidence type="ECO:0000256" key="4">
    <source>
        <dbReference type="ARBA" id="ARBA00022989"/>
    </source>
</evidence>
<dbReference type="Pfam" id="PF00528">
    <property type="entry name" value="BPD_transp_1"/>
    <property type="match status" value="2"/>
</dbReference>
<feature type="domain" description="ABC transmembrane type-1" evidence="7">
    <location>
        <begin position="77"/>
        <end position="281"/>
    </location>
</feature>
<feature type="transmembrane region" description="Helical" evidence="6">
    <location>
        <begin position="21"/>
        <end position="48"/>
    </location>
</feature>
<dbReference type="Gene3D" id="1.10.3720.10">
    <property type="entry name" value="MetI-like"/>
    <property type="match status" value="2"/>
</dbReference>
<feature type="transmembrane region" description="Helical" evidence="6">
    <location>
        <begin position="399"/>
        <end position="422"/>
    </location>
</feature>
<evidence type="ECO:0000256" key="2">
    <source>
        <dbReference type="ARBA" id="ARBA00022448"/>
    </source>
</evidence>
<proteinExistence type="inferred from homology"/>